<dbReference type="PANTHER" id="PTHR34039:SF1">
    <property type="entry name" value="UPF0102 PROTEIN YRAN"/>
    <property type="match status" value="1"/>
</dbReference>
<evidence type="ECO:0000256" key="1">
    <source>
        <dbReference type="ARBA" id="ARBA00006738"/>
    </source>
</evidence>
<dbReference type="InterPro" id="IPR011335">
    <property type="entry name" value="Restrct_endonuc-II-like"/>
</dbReference>
<gene>
    <name evidence="3" type="ORF">M8523_16275</name>
</gene>
<sequence>MRTDPSRRRQQTYLAGHRAERFALIWLALRGYRILARRYQVHGGEIDLVVRRGATVAFVEVKARPTRDEALQVLTEAKRRRIERAAAVWLSRNPWASASVLRGDAVVIASRRLPLHIEAAFELRIG</sequence>
<dbReference type="EMBL" id="JAMOIM010000010">
    <property type="protein sequence ID" value="MCW6509578.1"/>
    <property type="molecule type" value="Genomic_DNA"/>
</dbReference>
<dbReference type="InterPro" id="IPR003509">
    <property type="entry name" value="UPF0102_YraN-like"/>
</dbReference>
<dbReference type="InterPro" id="IPR011856">
    <property type="entry name" value="tRNA_endonuc-like_dom_sf"/>
</dbReference>
<dbReference type="RefSeq" id="WP_282585948.1">
    <property type="nucleotide sequence ID" value="NZ_JAMOIM010000010.1"/>
</dbReference>
<dbReference type="Proteomes" id="UP001165667">
    <property type="component" value="Unassembled WGS sequence"/>
</dbReference>
<reference evidence="3" key="1">
    <citation type="submission" date="2022-05" db="EMBL/GenBank/DDBJ databases">
        <authorList>
            <person name="Pankratov T."/>
        </authorList>
    </citation>
    <scope>NUCLEOTIDE SEQUENCE</scope>
    <source>
        <strain evidence="3">BP6-180914</strain>
    </source>
</reference>
<dbReference type="SUPFAM" id="SSF52980">
    <property type="entry name" value="Restriction endonuclease-like"/>
    <property type="match status" value="1"/>
</dbReference>
<evidence type="ECO:0000256" key="2">
    <source>
        <dbReference type="HAMAP-Rule" id="MF_00048"/>
    </source>
</evidence>
<dbReference type="HAMAP" id="MF_00048">
    <property type="entry name" value="UPF0102"/>
    <property type="match status" value="1"/>
</dbReference>
<organism evidence="3 4">
    <name type="scientific">Lichenifustis flavocetrariae</name>
    <dbReference type="NCBI Taxonomy" id="2949735"/>
    <lineage>
        <taxon>Bacteria</taxon>
        <taxon>Pseudomonadati</taxon>
        <taxon>Pseudomonadota</taxon>
        <taxon>Alphaproteobacteria</taxon>
        <taxon>Hyphomicrobiales</taxon>
        <taxon>Lichenihabitantaceae</taxon>
        <taxon>Lichenifustis</taxon>
    </lineage>
</organism>
<evidence type="ECO:0000313" key="3">
    <source>
        <dbReference type="EMBL" id="MCW6509578.1"/>
    </source>
</evidence>
<keyword evidence="4" id="KW-1185">Reference proteome</keyword>
<name>A0AA41Z306_9HYPH</name>
<dbReference type="Gene3D" id="3.40.1350.10">
    <property type="match status" value="1"/>
</dbReference>
<comment type="caution">
    <text evidence="3">The sequence shown here is derived from an EMBL/GenBank/DDBJ whole genome shotgun (WGS) entry which is preliminary data.</text>
</comment>
<evidence type="ECO:0000313" key="4">
    <source>
        <dbReference type="Proteomes" id="UP001165667"/>
    </source>
</evidence>
<dbReference type="AlphaFoldDB" id="A0AA41Z306"/>
<proteinExistence type="inferred from homology"/>
<protein>
    <recommendedName>
        <fullName evidence="2">UPF0102 protein M8523_16275</fullName>
    </recommendedName>
</protein>
<dbReference type="GO" id="GO:0003676">
    <property type="term" value="F:nucleic acid binding"/>
    <property type="evidence" value="ECO:0007669"/>
    <property type="project" value="InterPro"/>
</dbReference>
<accession>A0AA41Z306</accession>
<dbReference type="NCBIfam" id="NF009151">
    <property type="entry name" value="PRK12497.1-5"/>
    <property type="match status" value="1"/>
</dbReference>
<dbReference type="PANTHER" id="PTHR34039">
    <property type="entry name" value="UPF0102 PROTEIN YRAN"/>
    <property type="match status" value="1"/>
</dbReference>
<comment type="similarity">
    <text evidence="1 2">Belongs to the UPF0102 family.</text>
</comment>
<dbReference type="Pfam" id="PF02021">
    <property type="entry name" value="UPF0102"/>
    <property type="match status" value="1"/>
</dbReference>